<dbReference type="EMBL" id="JBJUIK010000012">
    <property type="protein sequence ID" value="KAL3510567.1"/>
    <property type="molecule type" value="Genomic_DNA"/>
</dbReference>
<protein>
    <recommendedName>
        <fullName evidence="1">RNase H type-1 domain-containing protein</fullName>
    </recommendedName>
</protein>
<dbReference type="AlphaFoldDB" id="A0ABD2YTA8"/>
<gene>
    <name evidence="2" type="ORF">ACH5RR_029968</name>
</gene>
<dbReference type="Proteomes" id="UP001630127">
    <property type="component" value="Unassembled WGS sequence"/>
</dbReference>
<dbReference type="Gene3D" id="3.30.420.10">
    <property type="entry name" value="Ribonuclease H-like superfamily/Ribonuclease H"/>
    <property type="match status" value="1"/>
</dbReference>
<keyword evidence="3" id="KW-1185">Reference proteome</keyword>
<reference evidence="2 3" key="1">
    <citation type="submission" date="2024-11" db="EMBL/GenBank/DDBJ databases">
        <title>A near-complete genome assembly of Cinchona calisaya.</title>
        <authorList>
            <person name="Lian D.C."/>
            <person name="Zhao X.W."/>
            <person name="Wei L."/>
        </authorList>
    </citation>
    <scope>NUCLEOTIDE SEQUENCE [LARGE SCALE GENOMIC DNA]</scope>
    <source>
        <tissue evidence="2">Nenye</tissue>
    </source>
</reference>
<dbReference type="InterPro" id="IPR012337">
    <property type="entry name" value="RNaseH-like_sf"/>
</dbReference>
<dbReference type="Pfam" id="PF13456">
    <property type="entry name" value="RVT_3"/>
    <property type="match status" value="1"/>
</dbReference>
<dbReference type="SUPFAM" id="SSF53098">
    <property type="entry name" value="Ribonuclease H-like"/>
    <property type="match status" value="1"/>
</dbReference>
<name>A0ABD2YTA8_9GENT</name>
<organism evidence="2 3">
    <name type="scientific">Cinchona calisaya</name>
    <dbReference type="NCBI Taxonomy" id="153742"/>
    <lineage>
        <taxon>Eukaryota</taxon>
        <taxon>Viridiplantae</taxon>
        <taxon>Streptophyta</taxon>
        <taxon>Embryophyta</taxon>
        <taxon>Tracheophyta</taxon>
        <taxon>Spermatophyta</taxon>
        <taxon>Magnoliopsida</taxon>
        <taxon>eudicotyledons</taxon>
        <taxon>Gunneridae</taxon>
        <taxon>Pentapetalae</taxon>
        <taxon>asterids</taxon>
        <taxon>lamiids</taxon>
        <taxon>Gentianales</taxon>
        <taxon>Rubiaceae</taxon>
        <taxon>Cinchonoideae</taxon>
        <taxon>Cinchoneae</taxon>
        <taxon>Cinchona</taxon>
    </lineage>
</organism>
<accession>A0ABD2YTA8</accession>
<sequence>MLMTLSYPLWILPRVEVSLETQLVICCSVVSSFGHKKIMVVEIMAIIKGVKLCIARSYIEMAIESDSQILFQMVSNDSFYSWHLDALIHETHHLLPQFHFNLNYIYRKANLPPDFLAKLGSGSPNLQVVFDSISVPQTLLVLVHLNAA</sequence>
<proteinExistence type="predicted"/>
<evidence type="ECO:0000313" key="3">
    <source>
        <dbReference type="Proteomes" id="UP001630127"/>
    </source>
</evidence>
<dbReference type="PANTHER" id="PTHR47723">
    <property type="entry name" value="OS05G0353850 PROTEIN"/>
    <property type="match status" value="1"/>
</dbReference>
<comment type="caution">
    <text evidence="2">The sequence shown here is derived from an EMBL/GenBank/DDBJ whole genome shotgun (WGS) entry which is preliminary data.</text>
</comment>
<dbReference type="CDD" id="cd06222">
    <property type="entry name" value="RNase_H_like"/>
    <property type="match status" value="1"/>
</dbReference>
<dbReference type="InterPro" id="IPR044730">
    <property type="entry name" value="RNase_H-like_dom_plant"/>
</dbReference>
<evidence type="ECO:0000259" key="1">
    <source>
        <dbReference type="Pfam" id="PF13456"/>
    </source>
</evidence>
<dbReference type="InterPro" id="IPR053151">
    <property type="entry name" value="RNase_H-like"/>
</dbReference>
<evidence type="ECO:0000313" key="2">
    <source>
        <dbReference type="EMBL" id="KAL3510567.1"/>
    </source>
</evidence>
<dbReference type="InterPro" id="IPR002156">
    <property type="entry name" value="RNaseH_domain"/>
</dbReference>
<feature type="domain" description="RNase H type-1" evidence="1">
    <location>
        <begin position="28"/>
        <end position="118"/>
    </location>
</feature>
<dbReference type="PANTHER" id="PTHR47723:SF19">
    <property type="entry name" value="POLYNUCLEOTIDYL TRANSFERASE, RIBONUCLEASE H-LIKE SUPERFAMILY PROTEIN"/>
    <property type="match status" value="1"/>
</dbReference>
<dbReference type="InterPro" id="IPR036397">
    <property type="entry name" value="RNaseH_sf"/>
</dbReference>